<feature type="binding site" evidence="4">
    <location>
        <position position="77"/>
    </location>
    <ligand>
        <name>Mg(2+)</name>
        <dbReference type="ChEBI" id="CHEBI:18420"/>
        <label>1</label>
        <note>catalytic</note>
    </ligand>
</feature>
<evidence type="ECO:0000313" key="6">
    <source>
        <dbReference type="EMBL" id="TDP96219.1"/>
    </source>
</evidence>
<feature type="binding site" evidence="4">
    <location>
        <position position="94"/>
    </location>
    <ligand>
        <name>Mg(2+)</name>
        <dbReference type="ChEBI" id="CHEBI:18420"/>
        <label>1</label>
        <note>catalytic</note>
    </ligand>
</feature>
<evidence type="ECO:0000256" key="2">
    <source>
        <dbReference type="ARBA" id="ARBA00022801"/>
    </source>
</evidence>
<sequence length="214" mass="23213">MDAVAEQGRRLNTDLAKLLTIAEQAVDLAHGIVTTHRPANVRNKTDRDTVTDVDLRIERELRAFLARKTPEIGFLGEEEGRHESTQQDAFWVLDPIDGTSNFVHGVPLSAVSLALVVDGVSHVGVIDTPFLASRYTATKDGGSYVNGARMQASSTERMSEAIVSVGNYSVEPGLRPRTRANCGSRSCWPSESSGYQCSAQRRSTSRGSSKGYVS</sequence>
<dbReference type="Pfam" id="PF00459">
    <property type="entry name" value="Inositol_P"/>
    <property type="match status" value="1"/>
</dbReference>
<feature type="compositionally biased region" description="Polar residues" evidence="5">
    <location>
        <begin position="181"/>
        <end position="208"/>
    </location>
</feature>
<dbReference type="AlphaFoldDB" id="A0A4R6S8D1"/>
<gene>
    <name evidence="6" type="ORF">EV186_104201</name>
</gene>
<evidence type="ECO:0000256" key="1">
    <source>
        <dbReference type="ARBA" id="ARBA00022723"/>
    </source>
</evidence>
<keyword evidence="1 4" id="KW-0479">Metal-binding</keyword>
<comment type="cofactor">
    <cofactor evidence="4">
        <name>Mg(2+)</name>
        <dbReference type="ChEBI" id="CHEBI:18420"/>
    </cofactor>
</comment>
<organism evidence="6 7">
    <name type="scientific">Labedaea rhizosphaerae</name>
    <dbReference type="NCBI Taxonomy" id="598644"/>
    <lineage>
        <taxon>Bacteria</taxon>
        <taxon>Bacillati</taxon>
        <taxon>Actinomycetota</taxon>
        <taxon>Actinomycetes</taxon>
        <taxon>Pseudonocardiales</taxon>
        <taxon>Pseudonocardiaceae</taxon>
        <taxon>Labedaea</taxon>
    </lineage>
</organism>
<feature type="binding site" evidence="4">
    <location>
        <position position="96"/>
    </location>
    <ligand>
        <name>Mg(2+)</name>
        <dbReference type="ChEBI" id="CHEBI:18420"/>
        <label>1</label>
        <note>catalytic</note>
    </ligand>
</feature>
<dbReference type="SUPFAM" id="SSF56655">
    <property type="entry name" value="Carbohydrate phosphatase"/>
    <property type="match status" value="1"/>
</dbReference>
<keyword evidence="7" id="KW-1185">Reference proteome</keyword>
<proteinExistence type="predicted"/>
<evidence type="ECO:0000256" key="5">
    <source>
        <dbReference type="SAM" id="MobiDB-lite"/>
    </source>
</evidence>
<keyword evidence="2" id="KW-0378">Hydrolase</keyword>
<dbReference type="PANTHER" id="PTHR20854">
    <property type="entry name" value="INOSITOL MONOPHOSPHATASE"/>
    <property type="match status" value="1"/>
</dbReference>
<accession>A0A4R6S8D1</accession>
<evidence type="ECO:0000256" key="3">
    <source>
        <dbReference type="ARBA" id="ARBA00022842"/>
    </source>
</evidence>
<evidence type="ECO:0000313" key="7">
    <source>
        <dbReference type="Proteomes" id="UP000295444"/>
    </source>
</evidence>
<protein>
    <submittedName>
        <fullName evidence="6">Inositol monophosphatase family protein</fullName>
    </submittedName>
</protein>
<dbReference type="GO" id="GO:0007165">
    <property type="term" value="P:signal transduction"/>
    <property type="evidence" value="ECO:0007669"/>
    <property type="project" value="TreeGrafter"/>
</dbReference>
<dbReference type="EMBL" id="SNXZ01000004">
    <property type="protein sequence ID" value="TDP96219.1"/>
    <property type="molecule type" value="Genomic_DNA"/>
</dbReference>
<dbReference type="PRINTS" id="PR00377">
    <property type="entry name" value="IMPHPHTASES"/>
</dbReference>
<dbReference type="PANTHER" id="PTHR20854:SF4">
    <property type="entry name" value="INOSITOL-1-MONOPHOSPHATASE-RELATED"/>
    <property type="match status" value="1"/>
</dbReference>
<feature type="region of interest" description="Disordered" evidence="5">
    <location>
        <begin position="180"/>
        <end position="214"/>
    </location>
</feature>
<dbReference type="Gene3D" id="3.30.540.10">
    <property type="entry name" value="Fructose-1,6-Bisphosphatase, subunit A, domain 1"/>
    <property type="match status" value="1"/>
</dbReference>
<dbReference type="PROSITE" id="PS00629">
    <property type="entry name" value="IMP_1"/>
    <property type="match status" value="1"/>
</dbReference>
<reference evidence="6 7" key="1">
    <citation type="submission" date="2019-03" db="EMBL/GenBank/DDBJ databases">
        <title>Genomic Encyclopedia of Type Strains, Phase IV (KMG-IV): sequencing the most valuable type-strain genomes for metagenomic binning, comparative biology and taxonomic classification.</title>
        <authorList>
            <person name="Goeker M."/>
        </authorList>
    </citation>
    <scope>NUCLEOTIDE SEQUENCE [LARGE SCALE GENOMIC DNA]</scope>
    <source>
        <strain evidence="6 7">DSM 45361</strain>
    </source>
</reference>
<evidence type="ECO:0000256" key="4">
    <source>
        <dbReference type="PIRSR" id="PIRSR600760-2"/>
    </source>
</evidence>
<dbReference type="GO" id="GO:0046872">
    <property type="term" value="F:metal ion binding"/>
    <property type="evidence" value="ECO:0007669"/>
    <property type="project" value="UniProtKB-KW"/>
</dbReference>
<dbReference type="InterPro" id="IPR020583">
    <property type="entry name" value="Inositol_monoP_metal-BS"/>
</dbReference>
<dbReference type="Proteomes" id="UP000295444">
    <property type="component" value="Unassembled WGS sequence"/>
</dbReference>
<name>A0A4R6S8D1_LABRH</name>
<dbReference type="OrthoDB" id="9772456at2"/>
<feature type="binding site" evidence="4">
    <location>
        <position position="97"/>
    </location>
    <ligand>
        <name>Mg(2+)</name>
        <dbReference type="ChEBI" id="CHEBI:18420"/>
        <label>1</label>
        <note>catalytic</note>
    </ligand>
</feature>
<comment type="caution">
    <text evidence="6">The sequence shown here is derived from an EMBL/GenBank/DDBJ whole genome shotgun (WGS) entry which is preliminary data.</text>
</comment>
<dbReference type="GO" id="GO:0006020">
    <property type="term" value="P:inositol metabolic process"/>
    <property type="evidence" value="ECO:0007669"/>
    <property type="project" value="TreeGrafter"/>
</dbReference>
<dbReference type="InterPro" id="IPR000760">
    <property type="entry name" value="Inositol_monophosphatase-like"/>
</dbReference>
<dbReference type="GO" id="GO:0008934">
    <property type="term" value="F:inositol monophosphate 1-phosphatase activity"/>
    <property type="evidence" value="ECO:0007669"/>
    <property type="project" value="TreeGrafter"/>
</dbReference>
<keyword evidence="3 4" id="KW-0460">Magnesium</keyword>